<evidence type="ECO:0000259" key="5">
    <source>
        <dbReference type="PROSITE" id="PS51371"/>
    </source>
</evidence>
<feature type="domain" description="CBS" evidence="5">
    <location>
        <begin position="257"/>
        <end position="321"/>
    </location>
</feature>
<evidence type="ECO:0000256" key="1">
    <source>
        <dbReference type="ARBA" id="ARBA00022737"/>
    </source>
</evidence>
<accession>A0A0G4GP13</accession>
<protein>
    <recommendedName>
        <fullName evidence="5">CBS domain-containing protein</fullName>
    </recommendedName>
</protein>
<dbReference type="VEuPathDB" id="CryptoDB:Cvel_4992"/>
<feature type="compositionally biased region" description="Basic and acidic residues" evidence="4">
    <location>
        <begin position="657"/>
        <end position="671"/>
    </location>
</feature>
<keyword evidence="2 3" id="KW-0129">CBS domain</keyword>
<feature type="compositionally biased region" description="Pro residues" evidence="4">
    <location>
        <begin position="10"/>
        <end position="26"/>
    </location>
</feature>
<feature type="compositionally biased region" description="Polar residues" evidence="4">
    <location>
        <begin position="423"/>
        <end position="434"/>
    </location>
</feature>
<evidence type="ECO:0000256" key="2">
    <source>
        <dbReference type="ARBA" id="ARBA00023122"/>
    </source>
</evidence>
<sequence>MAEGEREIPHPAPLNPPQREASPPPVIGRGMHPRTDTRLTETAALALWHDLGGGREVGGDLEPPISASLLGLPTEAGWTVHSLLHAKIKDVEHLLDGQQILTLEGDDPVSAFLDSIKMRRGTIRSAVIVEKPKGYRACFRAKDKYSFLDVRDVAYFLMRSHRKWKCKSFPQVLSMVFRERCSVVANTNQKSPFIRHEMGDSVGTVCSALRLCTRVPIFTKDGLLARVFSASDFLKLLLRADLTKHVEQQERRFFSGMVATAEAGTALTLLESETLVKALHVMDVRSFSGIPIVSERDPTKVLDVATVTDIVHLFDVQQRETSRDMLNAPVLEFLRTVRPADRGELVRVRQSCSLRELFDTFLATGSMRVFIVDRQGRMKGMCTLTTVARRLAEVLGSNPRQQTKILSAKERETLNRERIATQILPTDNNPSASLLLSRDGSARPPPSMATPRDGTLSPTNEPGKHPSHHAVHNSDLPGAESGALHHGGPEGRRRPISGRMRTSGGGGAEEDPDPSTMSRCLDEAGPGSGAGANRSQGARLVAAVFGGEGGGARTLAPSGLSDRESMSSPSAPRSPTGVSAARSKSRPAGPSPVSSGRGEQIERQQQREVGDLSGERGRAAVPISRPSEEGPGVQNDPKGGFNVNSGGGGPSSPEPVVRLDSHTSADIERAMRPRATSVQSEG</sequence>
<dbReference type="SMART" id="SM00116">
    <property type="entry name" value="CBS"/>
    <property type="match status" value="2"/>
</dbReference>
<feature type="region of interest" description="Disordered" evidence="4">
    <location>
        <begin position="420"/>
        <end position="682"/>
    </location>
</feature>
<proteinExistence type="predicted"/>
<dbReference type="InterPro" id="IPR000644">
    <property type="entry name" value="CBS_dom"/>
</dbReference>
<feature type="region of interest" description="Disordered" evidence="4">
    <location>
        <begin position="1"/>
        <end position="33"/>
    </location>
</feature>
<dbReference type="AlphaFoldDB" id="A0A0G4GP13"/>
<gene>
    <name evidence="6" type="ORF">Cvel_4992</name>
</gene>
<evidence type="ECO:0000256" key="4">
    <source>
        <dbReference type="SAM" id="MobiDB-lite"/>
    </source>
</evidence>
<dbReference type="SUPFAM" id="SSF54631">
    <property type="entry name" value="CBS-domain pair"/>
    <property type="match status" value="1"/>
</dbReference>
<dbReference type="Pfam" id="PF00571">
    <property type="entry name" value="CBS"/>
    <property type="match status" value="1"/>
</dbReference>
<reference evidence="6" key="1">
    <citation type="submission" date="2014-11" db="EMBL/GenBank/DDBJ databases">
        <authorList>
            <person name="Otto D Thomas"/>
            <person name="Naeem Raeece"/>
        </authorList>
    </citation>
    <scope>NUCLEOTIDE SEQUENCE</scope>
</reference>
<dbReference type="Gene3D" id="3.10.580.10">
    <property type="entry name" value="CBS-domain"/>
    <property type="match status" value="1"/>
</dbReference>
<evidence type="ECO:0000256" key="3">
    <source>
        <dbReference type="PROSITE-ProRule" id="PRU00703"/>
    </source>
</evidence>
<name>A0A0G4GP13_9ALVE</name>
<keyword evidence="1" id="KW-0677">Repeat</keyword>
<dbReference type="PROSITE" id="PS51371">
    <property type="entry name" value="CBS"/>
    <property type="match status" value="1"/>
</dbReference>
<evidence type="ECO:0000313" key="6">
    <source>
        <dbReference type="EMBL" id="CEM32021.1"/>
    </source>
</evidence>
<dbReference type="EMBL" id="CDMZ01001402">
    <property type="protein sequence ID" value="CEM32021.1"/>
    <property type="molecule type" value="Genomic_DNA"/>
</dbReference>
<organism evidence="6">
    <name type="scientific">Chromera velia CCMP2878</name>
    <dbReference type="NCBI Taxonomy" id="1169474"/>
    <lineage>
        <taxon>Eukaryota</taxon>
        <taxon>Sar</taxon>
        <taxon>Alveolata</taxon>
        <taxon>Colpodellida</taxon>
        <taxon>Chromeraceae</taxon>
        <taxon>Chromera</taxon>
    </lineage>
</organism>
<dbReference type="PANTHER" id="PTHR13780">
    <property type="entry name" value="AMP-ACTIVATED PROTEIN KINASE, GAMMA REGULATORY SUBUNIT"/>
    <property type="match status" value="1"/>
</dbReference>
<dbReference type="InterPro" id="IPR046342">
    <property type="entry name" value="CBS_dom_sf"/>
</dbReference>
<feature type="compositionally biased region" description="Basic and acidic residues" evidence="4">
    <location>
        <begin position="599"/>
        <end position="618"/>
    </location>
</feature>
<dbReference type="InterPro" id="IPR050511">
    <property type="entry name" value="AMPK_gamma/SDS23_families"/>
</dbReference>
<feature type="compositionally biased region" description="Polar residues" evidence="4">
    <location>
        <begin position="566"/>
        <end position="577"/>
    </location>
</feature>